<name>A0ABS6Z1M4_9ACTN</name>
<evidence type="ECO:0000256" key="1">
    <source>
        <dbReference type="SAM" id="MobiDB-lite"/>
    </source>
</evidence>
<accession>A0ABS6Z1M4</accession>
<evidence type="ECO:0000256" key="2">
    <source>
        <dbReference type="SAM" id="SignalP"/>
    </source>
</evidence>
<dbReference type="EMBL" id="WTFF01000029">
    <property type="protein sequence ID" value="MBW5481646.1"/>
    <property type="molecule type" value="Genomic_DNA"/>
</dbReference>
<sequence>MSRSLRRGALAAAAIVFSIGSLAACGAGNNAQTLQVKPDNAAVTKGPIEIQNAVVITQGEKDKKGPAAVSAMVFNNGTTPQTLDAITLPDGKGKVELKPAGGGTGKITVPAGGSVLLGGEGNPSAVITSDREAVQNGNTQKVVFQLSTTGDVSLDAFVVPATDYYKAFGPSAAAPTPGASPSGSPSGTPVAGATPTAGATPAAGSTPSGSPSAKPSGAASGAASPSPSSAGH</sequence>
<keyword evidence="2" id="KW-0732">Signal</keyword>
<feature type="signal peptide" evidence="2">
    <location>
        <begin position="1"/>
        <end position="23"/>
    </location>
</feature>
<dbReference type="PROSITE" id="PS51257">
    <property type="entry name" value="PROKAR_LIPOPROTEIN"/>
    <property type="match status" value="1"/>
</dbReference>
<feature type="region of interest" description="Disordered" evidence="1">
    <location>
        <begin position="172"/>
        <end position="232"/>
    </location>
</feature>
<organism evidence="3 4">
    <name type="scientific">Streptomyces bambusae</name>
    <dbReference type="NCBI Taxonomy" id="1550616"/>
    <lineage>
        <taxon>Bacteria</taxon>
        <taxon>Bacillati</taxon>
        <taxon>Actinomycetota</taxon>
        <taxon>Actinomycetes</taxon>
        <taxon>Kitasatosporales</taxon>
        <taxon>Streptomycetaceae</taxon>
        <taxon>Streptomyces</taxon>
    </lineage>
</organism>
<keyword evidence="4" id="KW-1185">Reference proteome</keyword>
<evidence type="ECO:0000313" key="4">
    <source>
        <dbReference type="Proteomes" id="UP000812013"/>
    </source>
</evidence>
<comment type="caution">
    <text evidence="3">The sequence shown here is derived from an EMBL/GenBank/DDBJ whole genome shotgun (WGS) entry which is preliminary data.</text>
</comment>
<dbReference type="Proteomes" id="UP000812013">
    <property type="component" value="Unassembled WGS sequence"/>
</dbReference>
<gene>
    <name evidence="3" type="ORF">GPJ59_07050</name>
</gene>
<dbReference type="InterPro" id="IPR007410">
    <property type="entry name" value="LpqE-like"/>
</dbReference>
<evidence type="ECO:0000313" key="3">
    <source>
        <dbReference type="EMBL" id="MBW5481646.1"/>
    </source>
</evidence>
<feature type="chain" id="PRO_5047448799" evidence="2">
    <location>
        <begin position="24"/>
        <end position="232"/>
    </location>
</feature>
<dbReference type="RefSeq" id="WP_219665585.1">
    <property type="nucleotide sequence ID" value="NZ_WTFF01000029.1"/>
</dbReference>
<protein>
    <submittedName>
        <fullName evidence="3">DUF461 domain-containing protein</fullName>
    </submittedName>
</protein>
<reference evidence="3 4" key="1">
    <citation type="submission" date="2019-12" db="EMBL/GenBank/DDBJ databases">
        <title>Genome sequence of Streptomyces bambusae.</title>
        <authorList>
            <person name="Bansal K."/>
            <person name="Choksket S."/>
            <person name="Korpole S."/>
            <person name="Patil P.B."/>
        </authorList>
    </citation>
    <scope>NUCLEOTIDE SEQUENCE [LARGE SCALE GENOMIC DNA]</scope>
    <source>
        <strain evidence="3 4">SK60</strain>
    </source>
</reference>
<proteinExistence type="predicted"/>
<dbReference type="Pfam" id="PF04314">
    <property type="entry name" value="PCuAC"/>
    <property type="match status" value="1"/>
</dbReference>